<dbReference type="HAMAP" id="MF_00849">
    <property type="entry name" value="BipA"/>
    <property type="match status" value="1"/>
</dbReference>
<dbReference type="GO" id="GO:0000027">
    <property type="term" value="P:ribosomal large subunit assembly"/>
    <property type="evidence" value="ECO:0007669"/>
    <property type="project" value="UniProtKB-UniRule"/>
</dbReference>
<dbReference type="InterPro" id="IPR047043">
    <property type="entry name" value="BipA_III"/>
</dbReference>
<dbReference type="InterPro" id="IPR009000">
    <property type="entry name" value="Transl_B-barrel_sf"/>
</dbReference>
<gene>
    <name evidence="4 6" type="primary">bipA</name>
    <name evidence="6" type="ORF">NTGZN8_140067</name>
</gene>
<keyword evidence="4" id="KW-0694">RNA-binding</keyword>
<protein>
    <recommendedName>
        <fullName evidence="4">Large ribosomal subunit assembly factor BipA</fullName>
        <ecNumber evidence="4">3.6.5.-</ecNumber>
    </recommendedName>
    <alternativeName>
        <fullName evidence="4">GTP-binding protein BipA</fullName>
    </alternativeName>
</protein>
<dbReference type="CDD" id="cd03691">
    <property type="entry name" value="BipA_TypA_II"/>
    <property type="match status" value="1"/>
</dbReference>
<dbReference type="NCBIfam" id="TIGR00231">
    <property type="entry name" value="small_GTP"/>
    <property type="match status" value="1"/>
</dbReference>
<evidence type="ECO:0000313" key="7">
    <source>
        <dbReference type="Proteomes" id="UP000675882"/>
    </source>
</evidence>
<dbReference type="GO" id="GO:0003924">
    <property type="term" value="F:GTPase activity"/>
    <property type="evidence" value="ECO:0007669"/>
    <property type="project" value="UniProtKB-UniRule"/>
</dbReference>
<dbReference type="AlphaFoldDB" id="A0A916F9R8"/>
<dbReference type="SUPFAM" id="SSF50447">
    <property type="entry name" value="Translation proteins"/>
    <property type="match status" value="1"/>
</dbReference>
<dbReference type="PANTHER" id="PTHR42908">
    <property type="entry name" value="TRANSLATION ELONGATION FACTOR-RELATED"/>
    <property type="match status" value="1"/>
</dbReference>
<keyword evidence="4" id="KW-0690">Ribosome biogenesis</keyword>
<comment type="subunit">
    <text evidence="4">Monomer.</text>
</comment>
<dbReference type="GO" id="GO:0009409">
    <property type="term" value="P:response to cold"/>
    <property type="evidence" value="ECO:0007669"/>
    <property type="project" value="UniProtKB-ARBA"/>
</dbReference>
<dbReference type="Pfam" id="PF21018">
    <property type="entry name" value="BipA_C"/>
    <property type="match status" value="1"/>
</dbReference>
<dbReference type="Pfam" id="PF00009">
    <property type="entry name" value="GTP_EFTU"/>
    <property type="match status" value="1"/>
</dbReference>
<evidence type="ECO:0000313" key="6">
    <source>
        <dbReference type="EMBL" id="CAE6698814.1"/>
    </source>
</evidence>
<dbReference type="GO" id="GO:1990904">
    <property type="term" value="C:ribonucleoprotein complex"/>
    <property type="evidence" value="ECO:0007669"/>
    <property type="project" value="TreeGrafter"/>
</dbReference>
<dbReference type="SMART" id="SM00838">
    <property type="entry name" value="EFG_C"/>
    <property type="match status" value="1"/>
</dbReference>
<evidence type="ECO:0000256" key="4">
    <source>
        <dbReference type="HAMAP-Rule" id="MF_00849"/>
    </source>
</evidence>
<dbReference type="InterPro" id="IPR048876">
    <property type="entry name" value="BipA_C"/>
</dbReference>
<dbReference type="RefSeq" id="WP_213035330.1">
    <property type="nucleotide sequence ID" value="NZ_CAJNBL010000006.1"/>
</dbReference>
<evidence type="ECO:0000256" key="2">
    <source>
        <dbReference type="ARBA" id="ARBA00023134"/>
    </source>
</evidence>
<dbReference type="PRINTS" id="PR00315">
    <property type="entry name" value="ELONGATNFCT"/>
</dbReference>
<keyword evidence="4" id="KW-0378">Hydrolase</keyword>
<reference evidence="6" key="1">
    <citation type="submission" date="2021-02" db="EMBL/GenBank/DDBJ databases">
        <authorList>
            <person name="Han P."/>
        </authorList>
    </citation>
    <scope>NUCLEOTIDE SEQUENCE</scope>
    <source>
        <strain evidence="6">Candidatus Nitrotoga sp. ZN8</strain>
    </source>
</reference>
<dbReference type="SUPFAM" id="SSF54980">
    <property type="entry name" value="EF-G C-terminal domain-like"/>
    <property type="match status" value="2"/>
</dbReference>
<keyword evidence="7" id="KW-1185">Reference proteome</keyword>
<feature type="binding site" evidence="4">
    <location>
        <begin position="128"/>
        <end position="131"/>
    </location>
    <ligand>
        <name>GTP</name>
        <dbReference type="ChEBI" id="CHEBI:37565"/>
    </ligand>
</feature>
<dbReference type="GO" id="GO:0097216">
    <property type="term" value="F:guanosine tetraphosphate binding"/>
    <property type="evidence" value="ECO:0007669"/>
    <property type="project" value="UniProtKB-ARBA"/>
</dbReference>
<evidence type="ECO:0000259" key="5">
    <source>
        <dbReference type="PROSITE" id="PS51722"/>
    </source>
</evidence>
<comment type="caution">
    <text evidence="6">The sequence shown here is derived from an EMBL/GenBank/DDBJ whole genome shotgun (WGS) entry which is preliminary data.</text>
</comment>
<dbReference type="NCBIfam" id="TIGR01394">
    <property type="entry name" value="TypA_BipA"/>
    <property type="match status" value="1"/>
</dbReference>
<organism evidence="6 7">
    <name type="scientific">Candidatus Nitrotoga fabula</name>
    <dbReference type="NCBI Taxonomy" id="2182327"/>
    <lineage>
        <taxon>Bacteria</taxon>
        <taxon>Pseudomonadati</taxon>
        <taxon>Pseudomonadota</taxon>
        <taxon>Betaproteobacteria</taxon>
        <taxon>Nitrosomonadales</taxon>
        <taxon>Gallionellaceae</taxon>
        <taxon>Candidatus Nitrotoga</taxon>
    </lineage>
</organism>
<dbReference type="EC" id="3.6.5.-" evidence="4"/>
<dbReference type="EMBL" id="CAJNBL010000006">
    <property type="protein sequence ID" value="CAE6698814.1"/>
    <property type="molecule type" value="Genomic_DNA"/>
</dbReference>
<accession>A0A916F9R8</accession>
<dbReference type="Pfam" id="PF03144">
    <property type="entry name" value="GTP_EFTU_D2"/>
    <property type="match status" value="1"/>
</dbReference>
<dbReference type="InterPro" id="IPR035647">
    <property type="entry name" value="EFG_III/V"/>
</dbReference>
<dbReference type="GO" id="GO:0005829">
    <property type="term" value="C:cytosol"/>
    <property type="evidence" value="ECO:0007669"/>
    <property type="project" value="TreeGrafter"/>
</dbReference>
<dbReference type="GO" id="GO:0010467">
    <property type="term" value="P:gene expression"/>
    <property type="evidence" value="ECO:0007669"/>
    <property type="project" value="UniProtKB-ARBA"/>
</dbReference>
<dbReference type="GO" id="GO:0043022">
    <property type="term" value="F:ribosome binding"/>
    <property type="evidence" value="ECO:0007669"/>
    <property type="project" value="UniProtKB-UniRule"/>
</dbReference>
<dbReference type="InterPro" id="IPR004161">
    <property type="entry name" value="EFTu-like_2"/>
</dbReference>
<dbReference type="InterPro" id="IPR006298">
    <property type="entry name" value="BipA"/>
</dbReference>
<dbReference type="InterPro" id="IPR047042">
    <property type="entry name" value="BipA_II"/>
</dbReference>
<sequence length="603" mass="66675">MSRAIRNIAIIAHVDHGKTTMVDKLLSQTATFAAHQHVAERVMDSNDLEKERGITILAKNCAVDYEGVHINIVDTPGHADFGGEVERVLSMVDGVLLLVDAVEGPMPQTRFVTRKALALGLHPIVVINKVDRPGARPDWVIDHTFDLFDKLGATEEQMDFPIVYASALNGFATLDLAKPSQDMRPLFDTILKHVPAPVGDVDGPLQFQISALDYSSFVGRIGIGRVTRGRMKPAQDVMVLNGDKPPKKARINQVLGFSGLERVQMDEAVAGDIVLVNGIEEIGIGVTLADVNQPEALPMPKVDEPTLTMTFQVNSSPLAGQEGKFVTSRQIRDRLNKELLTNVALRVEDTSEADSFLVSGRGELHLTVLLENMRREGFELAVSKPRVVFREINGEKCEPYELLTVDVEETHQGAVMEELGRRRGDLQDMQPDGKGRVRLEYRIPARSLIGFQGDFLTMTRGTGLISHVFDEYGPVKPDMPGRHNGVLISQDNGEAVAYALWKLEDRGRMFVSPGDKLYEGMVIGIHSRDNDLVVNPIKGKQLTNVRASGTDEAVRLTPPIRLTLESAVEFIGDDELVEITPLSIRIRKRHLLEHERKRASRAS</sequence>
<dbReference type="Gene3D" id="3.40.50.300">
    <property type="entry name" value="P-loop containing nucleotide triphosphate hydrolases"/>
    <property type="match status" value="1"/>
</dbReference>
<dbReference type="InterPro" id="IPR047041">
    <property type="entry name" value="BipA_GTP-bd_dom"/>
</dbReference>
<dbReference type="Gene3D" id="3.30.70.240">
    <property type="match status" value="1"/>
</dbReference>
<evidence type="ECO:0000256" key="1">
    <source>
        <dbReference type="ARBA" id="ARBA00022741"/>
    </source>
</evidence>
<proteinExistence type="inferred from homology"/>
<comment type="function">
    <text evidence="4">A 50S ribosomal subunit assembly protein with GTPase activity, required for 50S subunit assembly at low temperatures, may also play a role in translation. Binds GTP and analogs. Binds the 70S ribosome between the 30S and 50S subunits, in a similar position as ribosome-bound EF-G; it contacts a number of ribosomal proteins, both rRNAs and the A-site tRNA.</text>
</comment>
<dbReference type="FunFam" id="3.30.70.240:FF:000002">
    <property type="entry name" value="GTP-binding protein TypA"/>
    <property type="match status" value="1"/>
</dbReference>
<dbReference type="SUPFAM" id="SSF52540">
    <property type="entry name" value="P-loop containing nucleoside triphosphate hydrolases"/>
    <property type="match status" value="1"/>
</dbReference>
<dbReference type="PROSITE" id="PS51722">
    <property type="entry name" value="G_TR_2"/>
    <property type="match status" value="1"/>
</dbReference>
<keyword evidence="4" id="KW-0963">Cytoplasm</keyword>
<dbReference type="InterPro" id="IPR035651">
    <property type="entry name" value="BipA_V"/>
</dbReference>
<keyword evidence="1 4" id="KW-0547">Nucleotide-binding</keyword>
<dbReference type="GO" id="GO:0005525">
    <property type="term" value="F:GTP binding"/>
    <property type="evidence" value="ECO:0007669"/>
    <property type="project" value="UniProtKB-UniRule"/>
</dbReference>
<comment type="similarity">
    <text evidence="4">Belongs to the TRAFAC class translation factor GTPase superfamily. Classic translation factor GTPase family. BipA subfamily.</text>
</comment>
<dbReference type="GO" id="GO:0000049">
    <property type="term" value="F:tRNA binding"/>
    <property type="evidence" value="ECO:0007669"/>
    <property type="project" value="UniProtKB-KW"/>
</dbReference>
<dbReference type="PROSITE" id="PS00301">
    <property type="entry name" value="G_TR_1"/>
    <property type="match status" value="1"/>
</dbReference>
<dbReference type="CDD" id="cd01891">
    <property type="entry name" value="TypA_BipA"/>
    <property type="match status" value="1"/>
</dbReference>
<dbReference type="GO" id="GO:0019843">
    <property type="term" value="F:rRNA binding"/>
    <property type="evidence" value="ECO:0007669"/>
    <property type="project" value="UniProtKB-KW"/>
</dbReference>
<dbReference type="Gene3D" id="3.30.70.870">
    <property type="entry name" value="Elongation Factor G (Translational Gtpase), domain 3"/>
    <property type="match status" value="1"/>
</dbReference>
<dbReference type="InterPro" id="IPR005225">
    <property type="entry name" value="Small_GTP-bd"/>
</dbReference>
<dbReference type="InterPro" id="IPR031157">
    <property type="entry name" value="G_TR_CS"/>
</dbReference>
<feature type="binding site" evidence="4">
    <location>
        <begin position="15"/>
        <end position="20"/>
    </location>
    <ligand>
        <name>GTP</name>
        <dbReference type="ChEBI" id="CHEBI:37565"/>
    </ligand>
</feature>
<dbReference type="FunFam" id="2.40.50.250:FF:000001">
    <property type="entry name" value="GTP-binding protein TypA"/>
    <property type="match status" value="1"/>
</dbReference>
<evidence type="ECO:0000256" key="3">
    <source>
        <dbReference type="ARBA" id="ARBA00048548"/>
    </source>
</evidence>
<comment type="catalytic activity">
    <reaction evidence="3 4">
        <text>GTP + H2O = GDP + phosphate + H(+)</text>
        <dbReference type="Rhea" id="RHEA:19669"/>
        <dbReference type="ChEBI" id="CHEBI:15377"/>
        <dbReference type="ChEBI" id="CHEBI:15378"/>
        <dbReference type="ChEBI" id="CHEBI:37565"/>
        <dbReference type="ChEBI" id="CHEBI:43474"/>
        <dbReference type="ChEBI" id="CHEBI:58189"/>
    </reaction>
</comment>
<dbReference type="Proteomes" id="UP000675882">
    <property type="component" value="Unassembled WGS sequence"/>
</dbReference>
<dbReference type="PANTHER" id="PTHR42908:SF8">
    <property type="entry name" value="TR-TYPE G DOMAIN-CONTAINING PROTEIN"/>
    <property type="match status" value="1"/>
</dbReference>
<dbReference type="FunFam" id="3.40.50.300:FF:000055">
    <property type="entry name" value="GTP-binding protein TypA"/>
    <property type="match status" value="1"/>
</dbReference>
<dbReference type="CDD" id="cd03710">
    <property type="entry name" value="BipA_TypA_C"/>
    <property type="match status" value="1"/>
</dbReference>
<dbReference type="InterPro" id="IPR000795">
    <property type="entry name" value="T_Tr_GTP-bd_dom"/>
</dbReference>
<dbReference type="InterPro" id="IPR027417">
    <property type="entry name" value="P-loop_NTPase"/>
</dbReference>
<dbReference type="Gene3D" id="2.40.50.250">
    <property type="entry name" value="bipa protein"/>
    <property type="match status" value="1"/>
</dbReference>
<dbReference type="FunFam" id="3.30.70.870:FF:000003">
    <property type="entry name" value="GTP-binding protein TypA"/>
    <property type="match status" value="1"/>
</dbReference>
<name>A0A916F9R8_9PROT</name>
<keyword evidence="4" id="KW-0820">tRNA-binding</keyword>
<feature type="domain" description="Tr-type G" evidence="5">
    <location>
        <begin position="3"/>
        <end position="198"/>
    </location>
</feature>
<dbReference type="InterPro" id="IPR000640">
    <property type="entry name" value="EFG_V-like"/>
</dbReference>
<dbReference type="InterPro" id="IPR042116">
    <property type="entry name" value="TypA/BipA_C"/>
</dbReference>
<keyword evidence="4" id="KW-0699">rRNA-binding</keyword>
<keyword evidence="2 4" id="KW-0342">GTP-binding</keyword>
<dbReference type="Pfam" id="PF00679">
    <property type="entry name" value="EFG_C"/>
    <property type="match status" value="1"/>
</dbReference>
<dbReference type="CDD" id="cd16263">
    <property type="entry name" value="BipA_III"/>
    <property type="match status" value="1"/>
</dbReference>
<comment type="subcellular location">
    <subcellularLocation>
        <location evidence="4">Cytoplasm</location>
    </subcellularLocation>
    <text evidence="4">Binds to ribosomes.</text>
</comment>
<dbReference type="FunFam" id="2.40.30.10:FF:000016">
    <property type="entry name" value="GTP-binding protein TypA"/>
    <property type="match status" value="1"/>
</dbReference>
<dbReference type="Gene3D" id="2.40.30.10">
    <property type="entry name" value="Translation factors"/>
    <property type="match status" value="1"/>
</dbReference>